<dbReference type="AlphaFoldDB" id="A0A6L9VX23"/>
<dbReference type="PANTHER" id="PTHR21363">
    <property type="entry name" value="PREPHENATE DEHYDROGENASE"/>
    <property type="match status" value="1"/>
</dbReference>
<reference evidence="4 5" key="1">
    <citation type="submission" date="2019-12" db="EMBL/GenBank/DDBJ databases">
        <title>the WGS of Blastococcus saxobsidens 67B17.</title>
        <authorList>
            <person name="Jiang Z."/>
        </authorList>
    </citation>
    <scope>NUCLEOTIDE SEQUENCE [LARGE SCALE GENOMIC DNA]</scope>
    <source>
        <strain evidence="4 5">67B17</strain>
    </source>
</reference>
<evidence type="ECO:0000256" key="2">
    <source>
        <dbReference type="ARBA" id="ARBA00023002"/>
    </source>
</evidence>
<dbReference type="Pfam" id="PF02153">
    <property type="entry name" value="PDH_N"/>
    <property type="match status" value="1"/>
</dbReference>
<name>A0A6L9VX23_9ACTN</name>
<feature type="domain" description="Prephenate/arogenate dehydrogenase" evidence="3">
    <location>
        <begin position="15"/>
        <end position="287"/>
    </location>
</feature>
<dbReference type="SUPFAM" id="SSF51735">
    <property type="entry name" value="NAD(P)-binding Rossmann-fold domains"/>
    <property type="match status" value="1"/>
</dbReference>
<comment type="similarity">
    <text evidence="1">Belongs to the prephenate/arogenate dehydrogenase family.</text>
</comment>
<dbReference type="GO" id="GO:0008977">
    <property type="term" value="F:prephenate dehydrogenase (NAD+) activity"/>
    <property type="evidence" value="ECO:0007669"/>
    <property type="project" value="InterPro"/>
</dbReference>
<dbReference type="RefSeq" id="WP_163201743.1">
    <property type="nucleotide sequence ID" value="NZ_JAAGWG010000001.1"/>
</dbReference>
<dbReference type="PANTHER" id="PTHR21363:SF0">
    <property type="entry name" value="PREPHENATE DEHYDROGENASE [NADP(+)]"/>
    <property type="match status" value="1"/>
</dbReference>
<comment type="caution">
    <text evidence="4">The sequence shown here is derived from an EMBL/GenBank/DDBJ whole genome shotgun (WGS) entry which is preliminary data.</text>
</comment>
<organism evidence="4 5">
    <name type="scientific">Blastococcus saxobsidens</name>
    <dbReference type="NCBI Taxonomy" id="138336"/>
    <lineage>
        <taxon>Bacteria</taxon>
        <taxon>Bacillati</taxon>
        <taxon>Actinomycetota</taxon>
        <taxon>Actinomycetes</taxon>
        <taxon>Geodermatophilales</taxon>
        <taxon>Geodermatophilaceae</taxon>
        <taxon>Blastococcus</taxon>
    </lineage>
</organism>
<dbReference type="Pfam" id="PF20463">
    <property type="entry name" value="PDH_C"/>
    <property type="match status" value="1"/>
</dbReference>
<dbReference type="PROSITE" id="PS51176">
    <property type="entry name" value="PDH_ADH"/>
    <property type="match status" value="1"/>
</dbReference>
<dbReference type="PROSITE" id="PS00065">
    <property type="entry name" value="D_2_HYDROXYACID_DH_1"/>
    <property type="match status" value="1"/>
</dbReference>
<proteinExistence type="inferred from homology"/>
<dbReference type="EMBL" id="JAAGWG010000001">
    <property type="protein sequence ID" value="NEK84325.1"/>
    <property type="molecule type" value="Genomic_DNA"/>
</dbReference>
<keyword evidence="2" id="KW-0560">Oxidoreductase</keyword>
<dbReference type="GO" id="GO:0004665">
    <property type="term" value="F:prephenate dehydrogenase (NADP+) activity"/>
    <property type="evidence" value="ECO:0007669"/>
    <property type="project" value="InterPro"/>
</dbReference>
<dbReference type="GO" id="GO:0006571">
    <property type="term" value="P:tyrosine biosynthetic process"/>
    <property type="evidence" value="ECO:0007669"/>
    <property type="project" value="InterPro"/>
</dbReference>
<dbReference type="InterPro" id="IPR029752">
    <property type="entry name" value="D-isomer_DH_CS1"/>
</dbReference>
<dbReference type="InterPro" id="IPR008927">
    <property type="entry name" value="6-PGluconate_DH-like_C_sf"/>
</dbReference>
<protein>
    <submittedName>
        <fullName evidence="4">Prephenate dehydrogenase/arogenate dehydrogenase family protein</fullName>
    </submittedName>
</protein>
<dbReference type="InterPro" id="IPR036291">
    <property type="entry name" value="NAD(P)-bd_dom_sf"/>
</dbReference>
<dbReference type="Gene3D" id="1.10.3660.10">
    <property type="entry name" value="6-phosphogluconate dehydrogenase C-terminal like domain"/>
    <property type="match status" value="1"/>
</dbReference>
<dbReference type="InterPro" id="IPR050812">
    <property type="entry name" value="Preph/Arog_dehydrog"/>
</dbReference>
<dbReference type="InterPro" id="IPR046825">
    <property type="entry name" value="PDH_C"/>
</dbReference>
<dbReference type="Gene3D" id="3.40.50.720">
    <property type="entry name" value="NAD(P)-binding Rossmann-like Domain"/>
    <property type="match status" value="1"/>
</dbReference>
<dbReference type="Proteomes" id="UP000479241">
    <property type="component" value="Unassembled WGS sequence"/>
</dbReference>
<dbReference type="SUPFAM" id="SSF48179">
    <property type="entry name" value="6-phosphogluconate dehydrogenase C-terminal domain-like"/>
    <property type="match status" value="1"/>
</dbReference>
<dbReference type="InterPro" id="IPR003099">
    <property type="entry name" value="Prephen_DH"/>
</dbReference>
<gene>
    <name evidence="4" type="ORF">GCU60_00855</name>
</gene>
<sequence length="309" mass="31010">MADVPAFPVPTMPAPPVGVVGLGQLGGSLAAALVAAGREVGGWDVDPAAREAAAARGVRITQEFTGVVVLAVPLPAMTTALEGLAIDPAATVTDLGSVKVPVLETLGAAFGGRFVGGHPMCGTERSGHAATDPALFAGARWALCLEPGTELPRWLRVAEIALAVGAEVVPVTAAEHDDAVAAISHVPHLLAAALAAAAADAGPLALALAAGSFRDGTRVIGSDPAFVTAMVEGNAAPTAAALARVRAELDRPWPELVATGNAVARRAADRRTVRVPLERAALLALGRAGGAVHRRLAAFVEGWLPDGSA</sequence>
<accession>A0A6L9VX23</accession>
<evidence type="ECO:0000313" key="5">
    <source>
        <dbReference type="Proteomes" id="UP000479241"/>
    </source>
</evidence>
<dbReference type="GO" id="GO:0070403">
    <property type="term" value="F:NAD+ binding"/>
    <property type="evidence" value="ECO:0007669"/>
    <property type="project" value="InterPro"/>
</dbReference>
<evidence type="ECO:0000256" key="1">
    <source>
        <dbReference type="ARBA" id="ARBA00007964"/>
    </source>
</evidence>
<evidence type="ECO:0000313" key="4">
    <source>
        <dbReference type="EMBL" id="NEK84325.1"/>
    </source>
</evidence>
<evidence type="ECO:0000259" key="3">
    <source>
        <dbReference type="PROSITE" id="PS51176"/>
    </source>
</evidence>
<dbReference type="InterPro" id="IPR046826">
    <property type="entry name" value="PDH_N"/>
</dbReference>